<dbReference type="AlphaFoldDB" id="A0AAD1R755"/>
<dbReference type="PANTHER" id="PTHR15417:SF4">
    <property type="entry name" value="PROTEIN PHOSPHATASE 1 REGULATORY SUBUNIT 1A"/>
    <property type="match status" value="1"/>
</dbReference>
<keyword evidence="2" id="KW-0597">Phosphoprotein</keyword>
<dbReference type="InterPro" id="IPR008466">
    <property type="entry name" value="PPP1R1A/B/C"/>
</dbReference>
<evidence type="ECO:0000256" key="5">
    <source>
        <dbReference type="ARBA" id="ARBA00023272"/>
    </source>
</evidence>
<feature type="compositionally biased region" description="Basic and acidic residues" evidence="11">
    <location>
        <begin position="269"/>
        <end position="292"/>
    </location>
</feature>
<dbReference type="EMBL" id="OW240912">
    <property type="protein sequence ID" value="CAH2224654.1"/>
    <property type="molecule type" value="Genomic_DNA"/>
</dbReference>
<keyword evidence="6" id="KW-0119">Carbohydrate metabolism</keyword>
<feature type="domain" description="ITPR-interacting" evidence="12">
    <location>
        <begin position="162"/>
        <end position="291"/>
    </location>
</feature>
<keyword evidence="4" id="KW-0007">Acetylation</keyword>
<comment type="function">
    <text evidence="7">Inhibitor of protein-phosphatase 1. This protein may be important in hormonal control of glycogen metabolism. Hormones that elevate intracellular cAMP increase I-1 activity in many tissues. I-1 activation may impose cAMP control over proteins that are not directly phosphorylated by PKA. Following a rise in intracellular calcium, I-1 is inactivated by calcineurin (or PP2B). Does not inhibit type-2 phosphatases.</text>
</comment>
<dbReference type="PANTHER" id="PTHR15417">
    <property type="entry name" value="PROTEIN PHOSPHATASE INHIBITOR AND DOPAMINE- AND CAMP-REGULATED NEURONAL PHOSPHOPROTEIN"/>
    <property type="match status" value="1"/>
</dbReference>
<dbReference type="SMART" id="SM01257">
    <property type="entry name" value="KRAP_IP3R_bind"/>
    <property type="match status" value="1"/>
</dbReference>
<dbReference type="GO" id="GO:0005737">
    <property type="term" value="C:cytoplasm"/>
    <property type="evidence" value="ECO:0007669"/>
    <property type="project" value="TreeGrafter"/>
</dbReference>
<organism evidence="13 14">
    <name type="scientific">Pelobates cultripes</name>
    <name type="common">Western spadefoot toad</name>
    <dbReference type="NCBI Taxonomy" id="61616"/>
    <lineage>
        <taxon>Eukaryota</taxon>
        <taxon>Metazoa</taxon>
        <taxon>Chordata</taxon>
        <taxon>Craniata</taxon>
        <taxon>Vertebrata</taxon>
        <taxon>Euteleostomi</taxon>
        <taxon>Amphibia</taxon>
        <taxon>Batrachia</taxon>
        <taxon>Anura</taxon>
        <taxon>Pelobatoidea</taxon>
        <taxon>Pelobatidae</taxon>
        <taxon>Pelobates</taxon>
    </lineage>
</organism>
<dbReference type="GO" id="GO:0004864">
    <property type="term" value="F:protein phosphatase inhibitor activity"/>
    <property type="evidence" value="ECO:0007669"/>
    <property type="project" value="UniProtKB-KW"/>
</dbReference>
<gene>
    <name evidence="13" type="ORF">PECUL_23A026463</name>
</gene>
<evidence type="ECO:0000259" key="12">
    <source>
        <dbReference type="SMART" id="SM01257"/>
    </source>
</evidence>
<feature type="region of interest" description="Disordered" evidence="11">
    <location>
        <begin position="448"/>
        <end position="474"/>
    </location>
</feature>
<evidence type="ECO:0000256" key="6">
    <source>
        <dbReference type="ARBA" id="ARBA00023277"/>
    </source>
</evidence>
<evidence type="ECO:0000256" key="8">
    <source>
        <dbReference type="ARBA" id="ARBA00038671"/>
    </source>
</evidence>
<accession>A0AAD1R755</accession>
<evidence type="ECO:0000256" key="1">
    <source>
        <dbReference type="ARBA" id="ARBA00007775"/>
    </source>
</evidence>
<dbReference type="GO" id="GO:0005977">
    <property type="term" value="P:glycogen metabolic process"/>
    <property type="evidence" value="ECO:0007669"/>
    <property type="project" value="UniProtKB-KW"/>
</dbReference>
<dbReference type="Pfam" id="PF14722">
    <property type="entry name" value="KRAP_IP3R_bind"/>
    <property type="match status" value="1"/>
</dbReference>
<keyword evidence="14" id="KW-1185">Reference proteome</keyword>
<feature type="region of interest" description="Disordered" evidence="11">
    <location>
        <begin position="259"/>
        <end position="309"/>
    </location>
</feature>
<evidence type="ECO:0000256" key="2">
    <source>
        <dbReference type="ARBA" id="ARBA00022553"/>
    </source>
</evidence>
<dbReference type="GO" id="GO:0035556">
    <property type="term" value="P:intracellular signal transduction"/>
    <property type="evidence" value="ECO:0007669"/>
    <property type="project" value="TreeGrafter"/>
</dbReference>
<feature type="compositionally biased region" description="Polar residues" evidence="11">
    <location>
        <begin position="448"/>
        <end position="457"/>
    </location>
</feature>
<dbReference type="InterPro" id="IPR029325">
    <property type="entry name" value="ITPR-bd"/>
</dbReference>
<evidence type="ECO:0000256" key="11">
    <source>
        <dbReference type="SAM" id="MobiDB-lite"/>
    </source>
</evidence>
<evidence type="ECO:0000256" key="4">
    <source>
        <dbReference type="ARBA" id="ARBA00022990"/>
    </source>
</evidence>
<comment type="subunit">
    <text evidence="8">Interacts with PPP1R15A.</text>
</comment>
<evidence type="ECO:0000256" key="7">
    <source>
        <dbReference type="ARBA" id="ARBA00037661"/>
    </source>
</evidence>
<evidence type="ECO:0000256" key="9">
    <source>
        <dbReference type="ARBA" id="ARBA00040692"/>
    </source>
</evidence>
<feature type="region of interest" description="Disordered" evidence="11">
    <location>
        <begin position="331"/>
        <end position="375"/>
    </location>
</feature>
<proteinExistence type="inferred from homology"/>
<keyword evidence="3" id="KW-0321">Glycogen metabolism</keyword>
<dbReference type="Proteomes" id="UP001295444">
    <property type="component" value="Chromosome 01"/>
</dbReference>
<evidence type="ECO:0000313" key="14">
    <source>
        <dbReference type="Proteomes" id="UP001295444"/>
    </source>
</evidence>
<keyword evidence="5" id="KW-0650">Protein phosphatase inhibitor</keyword>
<dbReference type="GO" id="GO:0005102">
    <property type="term" value="F:signaling receptor binding"/>
    <property type="evidence" value="ECO:0007669"/>
    <property type="project" value="InterPro"/>
</dbReference>
<reference evidence="13" key="1">
    <citation type="submission" date="2022-03" db="EMBL/GenBank/DDBJ databases">
        <authorList>
            <person name="Alioto T."/>
            <person name="Alioto T."/>
            <person name="Gomez Garrido J."/>
        </authorList>
    </citation>
    <scope>NUCLEOTIDE SEQUENCE</scope>
</reference>
<protein>
    <recommendedName>
        <fullName evidence="9">Protein phosphatase 1 regulatory subunit 1A</fullName>
    </recommendedName>
    <alternativeName>
        <fullName evidence="10">Protein phosphatase inhibitor 1</fullName>
    </alternativeName>
</protein>
<name>A0AAD1R755_PELCU</name>
<comment type="similarity">
    <text evidence="1">Belongs to the protein phosphatase inhibitor 1 family.</text>
</comment>
<sequence>MAPLDCNSRNSMSIKRASARVTWIGRGGARFSFCCHFTISMTYASRIGACSLERRLTWIRQSKQQQGTVDNSTMPIPGLTYEDLNNAVLENGIAMEMIQDWLQDCGTSVENTPETRSQHQMKGQYSKGNSLEDDFSLGAEAMLLFDNIKISSRVTHPQLKNMYLGNSMASNSTTKTCSSISDVLTLYQEDAEIILYNLGFAMEVPSGIPDRFFAYPSEAAGIDFKLFNQCQRHRLEVEDRIYLQKTTWTNFWKPLVTDSAPHQNSTEAPHSDRHETDQIDGQQDDRASRGPERSLPCLGRGHIMESNSPRKIQFTVPLLEPHLDPEAAEQIRRRRPTPATLVLSSDQSSPEIDEDRMPNPLQKSTLSMSPHQRKKVSRTTPTMKELQLLAEHHLCKQGSEEEGNLQRQNSLDDRPNHGCCCHGNTASTDASQQQSSCSCFTHDGQQNKNSLGRSQDCQADISEGNISGGSVQKGEETEKNVLGGTLSATGAKNLFIPPTEGRT</sequence>
<dbReference type="Pfam" id="PF05395">
    <property type="entry name" value="DARPP-32"/>
    <property type="match status" value="1"/>
</dbReference>
<evidence type="ECO:0000256" key="3">
    <source>
        <dbReference type="ARBA" id="ARBA00022600"/>
    </source>
</evidence>
<evidence type="ECO:0000256" key="10">
    <source>
        <dbReference type="ARBA" id="ARBA00042082"/>
    </source>
</evidence>
<evidence type="ECO:0000313" key="13">
    <source>
        <dbReference type="EMBL" id="CAH2224654.1"/>
    </source>
</evidence>
<feature type="compositionally biased region" description="Polar residues" evidence="11">
    <location>
        <begin position="361"/>
        <end position="370"/>
    </location>
</feature>